<feature type="transmembrane region" description="Helical" evidence="1">
    <location>
        <begin position="23"/>
        <end position="45"/>
    </location>
</feature>
<evidence type="ECO:0000313" key="3">
    <source>
        <dbReference type="Proteomes" id="UP000007177"/>
    </source>
</evidence>
<sequence>MQPINQYQFPPEKNESIFFRQGISLVVITILVFIAFIIGGLVFSYQKTADAANARLVYLAASAKAVEYKASGNYHTPVQADLIDLIGEEVNQDAHIEVFDDKQDAVIDYIVYIKNGLVTRYSPGELIVSKE</sequence>
<reference evidence="3" key="1">
    <citation type="submission" date="2011-07" db="EMBL/GenBank/DDBJ databases">
        <title>Complete genome sequence of Acetobacterium woodii.</title>
        <authorList>
            <person name="Poehlein A."/>
            <person name="Schmidt S."/>
            <person name="Kaster A.-K."/>
            <person name="Goenrich M."/>
            <person name="Vollmers J."/>
            <person name="Thuermer A."/>
            <person name="Gottschalk G."/>
            <person name="Thauer R.K."/>
            <person name="Daniel R."/>
            <person name="Mueller V."/>
        </authorList>
    </citation>
    <scope>NUCLEOTIDE SEQUENCE [LARGE SCALE GENOMIC DNA]</scope>
    <source>
        <strain evidence="3">ATCC 29683 / DSM 1030 / JCM 2381 / KCTC 1655 / WB1</strain>
    </source>
</reference>
<dbReference type="AlphaFoldDB" id="H6LFR5"/>
<dbReference type="RefSeq" id="WP_014354614.1">
    <property type="nucleotide sequence ID" value="NC_016894.1"/>
</dbReference>
<protein>
    <submittedName>
        <fullName evidence="2">Uncharacterized protein</fullName>
    </submittedName>
</protein>
<name>H6LFR5_ACEWD</name>
<keyword evidence="1" id="KW-0812">Transmembrane</keyword>
<accession>H6LFR5</accession>
<dbReference type="EMBL" id="CP002987">
    <property type="protein sequence ID" value="AFA47010.1"/>
    <property type="molecule type" value="Genomic_DNA"/>
</dbReference>
<keyword evidence="1" id="KW-0472">Membrane</keyword>
<gene>
    <name evidence="2" type="ordered locus">Awo_c02010</name>
</gene>
<dbReference type="HOGENOM" id="CLU_1922937_0_0_9"/>
<dbReference type="OrthoDB" id="1778852at2"/>
<dbReference type="KEGG" id="awo:Awo_c02010"/>
<keyword evidence="1" id="KW-1133">Transmembrane helix</keyword>
<evidence type="ECO:0000256" key="1">
    <source>
        <dbReference type="SAM" id="Phobius"/>
    </source>
</evidence>
<dbReference type="Proteomes" id="UP000007177">
    <property type="component" value="Chromosome"/>
</dbReference>
<proteinExistence type="predicted"/>
<dbReference type="STRING" id="931626.Awo_c02010"/>
<organism evidence="2 3">
    <name type="scientific">Acetobacterium woodii (strain ATCC 29683 / DSM 1030 / JCM 2381 / KCTC 1655 / WB1)</name>
    <dbReference type="NCBI Taxonomy" id="931626"/>
    <lineage>
        <taxon>Bacteria</taxon>
        <taxon>Bacillati</taxon>
        <taxon>Bacillota</taxon>
        <taxon>Clostridia</taxon>
        <taxon>Eubacteriales</taxon>
        <taxon>Eubacteriaceae</taxon>
        <taxon>Acetobacterium</taxon>
    </lineage>
</organism>
<evidence type="ECO:0000313" key="2">
    <source>
        <dbReference type="EMBL" id="AFA47010.1"/>
    </source>
</evidence>
<reference evidence="2 3" key="2">
    <citation type="journal article" date="2012" name="PLoS ONE">
        <title>An ancient pathway combining carbon dioxide fixation with the generation and utilization of a sodium ion gradient for ATP synthesis.</title>
        <authorList>
            <person name="Poehlein A."/>
            <person name="Schmidt S."/>
            <person name="Kaster A.K."/>
            <person name="Goenrich M."/>
            <person name="Vollmers J."/>
            <person name="Thurmer A."/>
            <person name="Bertsch J."/>
            <person name="Schuchmann K."/>
            <person name="Voigt B."/>
            <person name="Hecker M."/>
            <person name="Daniel R."/>
            <person name="Thauer R.K."/>
            <person name="Gottschalk G."/>
            <person name="Muller V."/>
        </authorList>
    </citation>
    <scope>NUCLEOTIDE SEQUENCE [LARGE SCALE GENOMIC DNA]</scope>
    <source>
        <strain evidence="3">ATCC 29683 / DSM 1030 / JCM 2381 / KCTC 1655 / WB1</strain>
    </source>
</reference>
<keyword evidence="3" id="KW-1185">Reference proteome</keyword>